<dbReference type="SMART" id="SM00448">
    <property type="entry name" value="REC"/>
    <property type="match status" value="1"/>
</dbReference>
<dbReference type="Proteomes" id="UP000676565">
    <property type="component" value="Unassembled WGS sequence"/>
</dbReference>
<organism evidence="3 4">
    <name type="scientific">Gemmata palustris</name>
    <dbReference type="NCBI Taxonomy" id="2822762"/>
    <lineage>
        <taxon>Bacteria</taxon>
        <taxon>Pseudomonadati</taxon>
        <taxon>Planctomycetota</taxon>
        <taxon>Planctomycetia</taxon>
        <taxon>Gemmatales</taxon>
        <taxon>Gemmataceae</taxon>
        <taxon>Gemmata</taxon>
    </lineage>
</organism>
<accession>A0ABS5BPT9</accession>
<evidence type="ECO:0000259" key="2">
    <source>
        <dbReference type="PROSITE" id="PS50110"/>
    </source>
</evidence>
<dbReference type="EMBL" id="JAGKQQ010000001">
    <property type="protein sequence ID" value="MBP3955684.1"/>
    <property type="molecule type" value="Genomic_DNA"/>
</dbReference>
<evidence type="ECO:0000256" key="1">
    <source>
        <dbReference type="PROSITE-ProRule" id="PRU00169"/>
    </source>
</evidence>
<reference evidence="3 4" key="1">
    <citation type="submission" date="2021-04" db="EMBL/GenBank/DDBJ databases">
        <authorList>
            <person name="Ivanova A."/>
        </authorList>
    </citation>
    <scope>NUCLEOTIDE SEQUENCE [LARGE SCALE GENOMIC DNA]</scope>
    <source>
        <strain evidence="3 4">G18</strain>
    </source>
</reference>
<evidence type="ECO:0000313" key="4">
    <source>
        <dbReference type="Proteomes" id="UP000676565"/>
    </source>
</evidence>
<dbReference type="RefSeq" id="WP_210653749.1">
    <property type="nucleotide sequence ID" value="NZ_JAGKQQ010000001.1"/>
</dbReference>
<dbReference type="PROSITE" id="PS50110">
    <property type="entry name" value="RESPONSE_REGULATORY"/>
    <property type="match status" value="1"/>
</dbReference>
<dbReference type="InterPro" id="IPR001789">
    <property type="entry name" value="Sig_transdc_resp-reg_receiver"/>
</dbReference>
<dbReference type="SUPFAM" id="SSF52172">
    <property type="entry name" value="CheY-like"/>
    <property type="match status" value="1"/>
</dbReference>
<keyword evidence="4" id="KW-1185">Reference proteome</keyword>
<name>A0ABS5BPT9_9BACT</name>
<comment type="caution">
    <text evidence="3">The sequence shown here is derived from an EMBL/GenBank/DDBJ whole genome shotgun (WGS) entry which is preliminary data.</text>
</comment>
<comment type="caution">
    <text evidence="1">Lacks conserved residue(s) required for the propagation of feature annotation.</text>
</comment>
<proteinExistence type="predicted"/>
<protein>
    <recommendedName>
        <fullName evidence="2">Response regulatory domain-containing protein</fullName>
    </recommendedName>
</protein>
<evidence type="ECO:0000313" key="3">
    <source>
        <dbReference type="EMBL" id="MBP3955684.1"/>
    </source>
</evidence>
<gene>
    <name evidence="3" type="ORF">J8F10_10365</name>
</gene>
<sequence length="153" mass="16525">MENPLSVLVADDTPGAADEIVELLESAGFAARAVGSSGAALDAAHALEPDVVVLEPLMEGGWEVAAWLRRRNGRGPALVALTRGPWSVAESRATGFDYLVMKADEPYTLLVAVMLYAFRSDTLPQVWKLCVNRVASFWRCLVVRSARHPSMAS</sequence>
<feature type="domain" description="Response regulatory" evidence="2">
    <location>
        <begin position="6"/>
        <end position="117"/>
    </location>
</feature>
<dbReference type="Gene3D" id="3.40.50.2300">
    <property type="match status" value="1"/>
</dbReference>
<dbReference type="InterPro" id="IPR011006">
    <property type="entry name" value="CheY-like_superfamily"/>
</dbReference>